<organism evidence="1">
    <name type="scientific">Physcomitrium patens</name>
    <name type="common">Spreading-leaved earth moss</name>
    <name type="synonym">Physcomitrella patens</name>
    <dbReference type="NCBI Taxonomy" id="3218"/>
    <lineage>
        <taxon>Eukaryota</taxon>
        <taxon>Viridiplantae</taxon>
        <taxon>Streptophyta</taxon>
        <taxon>Embryophyta</taxon>
        <taxon>Bryophyta</taxon>
        <taxon>Bryophytina</taxon>
        <taxon>Bryopsida</taxon>
        <taxon>Funariidae</taxon>
        <taxon>Funariales</taxon>
        <taxon>Funariaceae</taxon>
        <taxon>Physcomitrium</taxon>
    </lineage>
</organism>
<proteinExistence type="predicted"/>
<sequence>MINLLRGDQSIDKLFRCINPSQHCAECTRPSSTSLEKSIRVRVRILNMRIASLRTLQLLRYLCQQKSMAVYRPLTKLITCCFEMLMCCVDMFHVPPPKLKEFFCILFLE</sequence>
<reference evidence="2" key="3">
    <citation type="submission" date="2020-12" db="UniProtKB">
        <authorList>
            <consortium name="EnsemblPlants"/>
        </authorList>
    </citation>
    <scope>IDENTIFICATION</scope>
</reference>
<dbReference type="EnsemblPlants" id="Pp3c3_33830V3.1">
    <property type="protein sequence ID" value="Pp3c3_33830V3.1"/>
    <property type="gene ID" value="Pp3c3_33830"/>
</dbReference>
<name>A0A2K1KX67_PHYPA</name>
<protein>
    <submittedName>
        <fullName evidence="1 2">Uncharacterized protein</fullName>
    </submittedName>
</protein>
<evidence type="ECO:0000313" key="1">
    <source>
        <dbReference type="EMBL" id="PNR58346.1"/>
    </source>
</evidence>
<keyword evidence="3" id="KW-1185">Reference proteome</keyword>
<dbReference type="InParanoid" id="A0A2K1KX67"/>
<evidence type="ECO:0000313" key="3">
    <source>
        <dbReference type="Proteomes" id="UP000006727"/>
    </source>
</evidence>
<dbReference type="AlphaFoldDB" id="A0A2K1KX67"/>
<dbReference type="EMBL" id="ABEU02000003">
    <property type="protein sequence ID" value="PNR58346.1"/>
    <property type="molecule type" value="Genomic_DNA"/>
</dbReference>
<evidence type="ECO:0000313" key="2">
    <source>
        <dbReference type="EnsemblPlants" id="Pp3c3_33830V3.1"/>
    </source>
</evidence>
<reference evidence="1 3" key="1">
    <citation type="journal article" date="2008" name="Science">
        <title>The Physcomitrella genome reveals evolutionary insights into the conquest of land by plants.</title>
        <authorList>
            <person name="Rensing S."/>
            <person name="Lang D."/>
            <person name="Zimmer A."/>
            <person name="Terry A."/>
            <person name="Salamov A."/>
            <person name="Shapiro H."/>
            <person name="Nishiyama T."/>
            <person name="Perroud P.-F."/>
            <person name="Lindquist E."/>
            <person name="Kamisugi Y."/>
            <person name="Tanahashi T."/>
            <person name="Sakakibara K."/>
            <person name="Fujita T."/>
            <person name="Oishi K."/>
            <person name="Shin-I T."/>
            <person name="Kuroki Y."/>
            <person name="Toyoda A."/>
            <person name="Suzuki Y."/>
            <person name="Hashimoto A."/>
            <person name="Yamaguchi K."/>
            <person name="Sugano A."/>
            <person name="Kohara Y."/>
            <person name="Fujiyama A."/>
            <person name="Anterola A."/>
            <person name="Aoki S."/>
            <person name="Ashton N."/>
            <person name="Barbazuk W.B."/>
            <person name="Barker E."/>
            <person name="Bennetzen J."/>
            <person name="Bezanilla M."/>
            <person name="Blankenship R."/>
            <person name="Cho S.H."/>
            <person name="Dutcher S."/>
            <person name="Estelle M."/>
            <person name="Fawcett J.A."/>
            <person name="Gundlach H."/>
            <person name="Hanada K."/>
            <person name="Heyl A."/>
            <person name="Hicks K.A."/>
            <person name="Hugh J."/>
            <person name="Lohr M."/>
            <person name="Mayer K."/>
            <person name="Melkozernov A."/>
            <person name="Murata T."/>
            <person name="Nelson D."/>
            <person name="Pils B."/>
            <person name="Prigge M."/>
            <person name="Reiss B."/>
            <person name="Renner T."/>
            <person name="Rombauts S."/>
            <person name="Rushton P."/>
            <person name="Sanderfoot A."/>
            <person name="Schween G."/>
            <person name="Shiu S.-H."/>
            <person name="Stueber K."/>
            <person name="Theodoulou F.L."/>
            <person name="Tu H."/>
            <person name="Van de Peer Y."/>
            <person name="Verrier P.J."/>
            <person name="Waters E."/>
            <person name="Wood A."/>
            <person name="Yang L."/>
            <person name="Cove D."/>
            <person name="Cuming A."/>
            <person name="Hasebe M."/>
            <person name="Lucas S."/>
            <person name="Mishler D.B."/>
            <person name="Reski R."/>
            <person name="Grigoriev I."/>
            <person name="Quatrano R.S."/>
            <person name="Boore J.L."/>
        </authorList>
    </citation>
    <scope>NUCLEOTIDE SEQUENCE [LARGE SCALE GENOMIC DNA]</scope>
    <source>
        <strain evidence="2 3">cv. Gransden 2004</strain>
    </source>
</reference>
<reference evidence="1 3" key="2">
    <citation type="journal article" date="2018" name="Plant J.">
        <title>The Physcomitrella patens chromosome-scale assembly reveals moss genome structure and evolution.</title>
        <authorList>
            <person name="Lang D."/>
            <person name="Ullrich K.K."/>
            <person name="Murat F."/>
            <person name="Fuchs J."/>
            <person name="Jenkins J."/>
            <person name="Haas F.B."/>
            <person name="Piednoel M."/>
            <person name="Gundlach H."/>
            <person name="Van Bel M."/>
            <person name="Meyberg R."/>
            <person name="Vives C."/>
            <person name="Morata J."/>
            <person name="Symeonidi A."/>
            <person name="Hiss M."/>
            <person name="Muchero W."/>
            <person name="Kamisugi Y."/>
            <person name="Saleh O."/>
            <person name="Blanc G."/>
            <person name="Decker E.L."/>
            <person name="van Gessel N."/>
            <person name="Grimwood J."/>
            <person name="Hayes R.D."/>
            <person name="Graham S.W."/>
            <person name="Gunter L.E."/>
            <person name="McDaniel S.F."/>
            <person name="Hoernstein S.N.W."/>
            <person name="Larsson A."/>
            <person name="Li F.W."/>
            <person name="Perroud P.F."/>
            <person name="Phillips J."/>
            <person name="Ranjan P."/>
            <person name="Rokshar D.S."/>
            <person name="Rothfels C.J."/>
            <person name="Schneider L."/>
            <person name="Shu S."/>
            <person name="Stevenson D.W."/>
            <person name="Thummler F."/>
            <person name="Tillich M."/>
            <person name="Villarreal Aguilar J.C."/>
            <person name="Widiez T."/>
            <person name="Wong G.K."/>
            <person name="Wymore A."/>
            <person name="Zhang Y."/>
            <person name="Zimmer A.D."/>
            <person name="Quatrano R.S."/>
            <person name="Mayer K.F.X."/>
            <person name="Goodstein D."/>
            <person name="Casacuberta J.M."/>
            <person name="Vandepoele K."/>
            <person name="Reski R."/>
            <person name="Cuming A.C."/>
            <person name="Tuskan G.A."/>
            <person name="Maumus F."/>
            <person name="Salse J."/>
            <person name="Schmutz J."/>
            <person name="Rensing S.A."/>
        </authorList>
    </citation>
    <scope>NUCLEOTIDE SEQUENCE [LARGE SCALE GENOMIC DNA]</scope>
    <source>
        <strain evidence="2 3">cv. Gransden 2004</strain>
    </source>
</reference>
<dbReference type="Gramene" id="Pp3c3_33830V3.1">
    <property type="protein sequence ID" value="Pp3c3_33830V3.1"/>
    <property type="gene ID" value="Pp3c3_33830"/>
</dbReference>
<accession>A0A2K1KX67</accession>
<gene>
    <name evidence="1" type="ORF">PHYPA_005341</name>
</gene>
<dbReference type="Proteomes" id="UP000006727">
    <property type="component" value="Chromosome 3"/>
</dbReference>